<dbReference type="PANTHER" id="PTHR11142">
    <property type="entry name" value="PSEUDOURIDYLATE SYNTHASE"/>
    <property type="match status" value="1"/>
</dbReference>
<comment type="caution">
    <text evidence="6">The sequence shown here is derived from an EMBL/GenBank/DDBJ whole genome shotgun (WGS) entry which is preliminary data.</text>
</comment>
<keyword evidence="7" id="KW-1185">Reference proteome</keyword>
<comment type="similarity">
    <text evidence="1">Belongs to the tRNA pseudouridine synthase TruA family.</text>
</comment>
<dbReference type="EMBL" id="JABSND010000071">
    <property type="protein sequence ID" value="KAI6299323.1"/>
    <property type="molecule type" value="Genomic_DNA"/>
</dbReference>
<dbReference type="Proteomes" id="UP001059893">
    <property type="component" value="Unassembled WGS sequence"/>
</dbReference>
<sequence length="731" mass="80788">MSIAASRLWQQTTHLRTALPRQLLPLPATSNPRQAIGGTVAAAAAARGINAAAGVVAEAGAAAGKTTRGKMAGTATTRRRHRDRDDRPNFPSKRSKNNEDPSSFMNIQFSAEEIAAEERKPKKKVAVLIGYAGTGYKGMQINHFEKTIEGDLFRAFVDAGAISKANASDPKKVSLMRCARTDKGVHAASNVISLKLIVPLEEKELAGNGNAEKPAATADGTTAGEVEAASEAAPGAAPEAEPKAVTEDATEKVESNEPAAEKPSTEPLESNAATVAAEEPAVESKPDQKASEEPAETMADLVARINSHLPDQIRVWDILRTNNSFSCYQACDSRWYEYLMPTHALIPPHPDSYLGKKVISAVNEKGEYDDWKLKFADLNNFWENVEEKEIKPLLESLDPEVRKEVKSRMHMVEEGDYKKPSTLGTEEVSKPSAEETEAEPSTEAASEKTEVTPAPPADDVAMADAEAPAPAAAESSEKPKEEEHVYTPAELAIRDIKATYVAAKRRYRVSQERIGKLQAALDKYVGTHNFHNYTILKKFTDSSAKRHIKSFKVNPEPIQIGETEWVSLKVHGQSFMMHQIRKMVAMAVLTVRCGVPLDRITQSYEAKRISIPKAPGLGLLLERPVFENYSYRAVQTLGKEPLNFDKYEDEIEAFKRAHIYQRMWDVEEQENIFHTFFNQIDNFHTDHFLWVTAHGFDAAYERKERERIQLPRGLEAGLGDDDDENPEDGDG</sequence>
<feature type="region of interest" description="Disordered" evidence="4">
    <location>
        <begin position="62"/>
        <end position="103"/>
    </location>
</feature>
<feature type="region of interest" description="Disordered" evidence="4">
    <location>
        <begin position="208"/>
        <end position="295"/>
    </location>
</feature>
<evidence type="ECO:0000256" key="3">
    <source>
        <dbReference type="ARBA" id="ARBA00023235"/>
    </source>
</evidence>
<feature type="compositionally biased region" description="Low complexity" evidence="4">
    <location>
        <begin position="62"/>
        <end position="76"/>
    </location>
</feature>
<reference evidence="6" key="1">
    <citation type="submission" date="2021-01" db="EMBL/GenBank/DDBJ databases">
        <title>Deciphering the adaptive evolutionary patterns associated with biogeogrpahic diversity in the finger millet blast pathogen Magnaporthe oryzae in Eastern Africa.</title>
        <authorList>
            <person name="Onyema G."/>
            <person name="Shittu T.A."/>
            <person name="Dodsworth S."/>
            <person name="Devilliers S."/>
            <person name="Muthumeenakshi S."/>
            <person name="Sreenivasaprasad S."/>
        </authorList>
    </citation>
    <scope>NUCLEOTIDE SEQUENCE</scope>
    <source>
        <strain evidence="6">D15/s37</strain>
    </source>
</reference>
<dbReference type="SUPFAM" id="SSF55120">
    <property type="entry name" value="Pseudouridine synthase"/>
    <property type="match status" value="1"/>
</dbReference>
<feature type="compositionally biased region" description="Low complexity" evidence="4">
    <location>
        <begin position="457"/>
        <end position="474"/>
    </location>
</feature>
<keyword evidence="2" id="KW-0819">tRNA processing</keyword>
<evidence type="ECO:0000313" key="6">
    <source>
        <dbReference type="EMBL" id="KAI6299323.1"/>
    </source>
</evidence>
<feature type="compositionally biased region" description="Acidic residues" evidence="4">
    <location>
        <begin position="718"/>
        <end position="731"/>
    </location>
</feature>
<dbReference type="InterPro" id="IPR001406">
    <property type="entry name" value="PsdUridine_synth_TruA"/>
</dbReference>
<evidence type="ECO:0000256" key="4">
    <source>
        <dbReference type="SAM" id="MobiDB-lite"/>
    </source>
</evidence>
<feature type="compositionally biased region" description="Basic and acidic residues" evidence="4">
    <location>
        <begin position="282"/>
        <end position="292"/>
    </location>
</feature>
<feature type="compositionally biased region" description="Basic and acidic residues" evidence="4">
    <location>
        <begin position="408"/>
        <end position="419"/>
    </location>
</feature>
<feature type="compositionally biased region" description="Low complexity" evidence="4">
    <location>
        <begin position="223"/>
        <end position="239"/>
    </location>
</feature>
<gene>
    <name evidence="6" type="ORF">MCOR33_004739</name>
</gene>
<proteinExistence type="inferred from homology"/>
<protein>
    <recommendedName>
        <fullName evidence="5">Pseudouridine synthase I TruA alpha/beta domain-containing protein</fullName>
    </recommendedName>
</protein>
<dbReference type="InterPro" id="IPR041708">
    <property type="entry name" value="PUS1/PUS2-like"/>
</dbReference>
<dbReference type="PANTHER" id="PTHR11142:SF4">
    <property type="entry name" value="PSEUDOURIDYLATE SYNTHASE 1 HOMOLOG"/>
    <property type="match status" value="1"/>
</dbReference>
<evidence type="ECO:0000256" key="1">
    <source>
        <dbReference type="ARBA" id="ARBA00009375"/>
    </source>
</evidence>
<feature type="compositionally biased region" description="Basic and acidic residues" evidence="4">
    <location>
        <begin position="240"/>
        <end position="264"/>
    </location>
</feature>
<feature type="domain" description="Pseudouridine synthase I TruA alpha/beta" evidence="5">
    <location>
        <begin position="520"/>
        <end position="626"/>
    </location>
</feature>
<feature type="compositionally biased region" description="Basic and acidic residues" evidence="4">
    <location>
        <begin position="475"/>
        <end position="485"/>
    </location>
</feature>
<dbReference type="InterPro" id="IPR020095">
    <property type="entry name" value="PsdUridine_synth_TruA_C"/>
</dbReference>
<evidence type="ECO:0000313" key="7">
    <source>
        <dbReference type="Proteomes" id="UP001059893"/>
    </source>
</evidence>
<dbReference type="CDD" id="cd02568">
    <property type="entry name" value="PseudoU_synth_PUS1_PUS2"/>
    <property type="match status" value="1"/>
</dbReference>
<feature type="region of interest" description="Disordered" evidence="4">
    <location>
        <begin position="408"/>
        <end position="486"/>
    </location>
</feature>
<dbReference type="Gene3D" id="3.30.70.660">
    <property type="entry name" value="Pseudouridine synthase I, catalytic domain, C-terminal subdomain"/>
    <property type="match status" value="1"/>
</dbReference>
<name>A0ABQ8NMJ1_PYRGI</name>
<feature type="region of interest" description="Disordered" evidence="4">
    <location>
        <begin position="710"/>
        <end position="731"/>
    </location>
</feature>
<dbReference type="Pfam" id="PF01416">
    <property type="entry name" value="PseudoU_synth_1"/>
    <property type="match status" value="1"/>
</dbReference>
<evidence type="ECO:0000259" key="5">
    <source>
        <dbReference type="Pfam" id="PF01416"/>
    </source>
</evidence>
<dbReference type="Gene3D" id="3.30.70.580">
    <property type="entry name" value="Pseudouridine synthase I, catalytic domain, N-terminal subdomain"/>
    <property type="match status" value="1"/>
</dbReference>
<dbReference type="InterPro" id="IPR020097">
    <property type="entry name" value="PsdUridine_synth_TruA_a/b_dom"/>
</dbReference>
<organism evidence="6 7">
    <name type="scientific">Pyricularia grisea</name>
    <name type="common">Crabgrass-specific blast fungus</name>
    <name type="synonym">Magnaporthe grisea</name>
    <dbReference type="NCBI Taxonomy" id="148305"/>
    <lineage>
        <taxon>Eukaryota</taxon>
        <taxon>Fungi</taxon>
        <taxon>Dikarya</taxon>
        <taxon>Ascomycota</taxon>
        <taxon>Pezizomycotina</taxon>
        <taxon>Sordariomycetes</taxon>
        <taxon>Sordariomycetidae</taxon>
        <taxon>Magnaporthales</taxon>
        <taxon>Pyriculariaceae</taxon>
        <taxon>Pyricularia</taxon>
    </lineage>
</organism>
<keyword evidence="3" id="KW-0413">Isomerase</keyword>
<evidence type="ECO:0000256" key="2">
    <source>
        <dbReference type="ARBA" id="ARBA00022694"/>
    </source>
</evidence>
<accession>A0ABQ8NMJ1</accession>
<dbReference type="InterPro" id="IPR020094">
    <property type="entry name" value="TruA/RsuA/RluB/E/F_N"/>
</dbReference>
<dbReference type="InterPro" id="IPR020103">
    <property type="entry name" value="PsdUridine_synth_cat_dom_sf"/>
</dbReference>